<comment type="similarity">
    <text evidence="2">Belongs to the ABP1 family.</text>
</comment>
<feature type="region of interest" description="Disordered" evidence="9">
    <location>
        <begin position="334"/>
        <end position="620"/>
    </location>
</feature>
<sequence length="677" mass="77027">MMTMHPVNKLSPLVSFSPKTCRSGCVLFTHTHTHTHTHRCTSVVGEYYNQSLHYSYSSRSPSEAEVGVWHSVEPLQMEDLPETFVDEGLDVLVVAAAWPQSNDYHQGLTRITNITTNSIIFIIIMNIMINIPNTATTTTTTVTTTTTTTTTTVTTTTANTTIYSTTVTTTTTMTTTVTTIYNTTTTISDTTTVTTTINSTTTNTITTVTNTTPITATTITTTDTTTTAVTYTIIHNTWEYYYCISVFTYTSTWALFGYVGTSDVLKVVERGSDGIEELVDEVNSSKVQYAYCRVKDPNTDLPKYVLINWSSVYQKTYAKKDINTKKRDEFWAKTEEEEKKRQQEDRDRLVKEKDKLEQDRKKREEQETAEREKKIREKMKVINQQKVYESKTKTTANKQEEKENWAKVQAECKKDEEERRMRSESLRKERVAEAQNVVSNKTQSKRALFEQRSREVEYDPAPGPPRRQSLDHYVDGYNEPTSPEPISPTGPPPQVPPSLQSSRHDGYEVPVSRRHLQQEQQQHHTPSVPLPQPVAPAVQMRAISPQPEPADTAINLLRDSLPRRQTDDDDDDDDDDEDEDDDMEYDAMTIKRKVPVAKEVPEPEPEQPAETEEEFPPKDKGMCVRALYDYQAADDTEISFDPDDVITNVEQFDEGWWNGISPSGEYGMFPANYVEVI</sequence>
<dbReference type="InterPro" id="IPR035717">
    <property type="entry name" value="Drebrin-like_SH3"/>
</dbReference>
<dbReference type="Pfam" id="PF14604">
    <property type="entry name" value="SH3_9"/>
    <property type="match status" value="1"/>
</dbReference>
<organism evidence="11">
    <name type="scientific">Octopus bimaculoides</name>
    <name type="common">California two-spotted octopus</name>
    <dbReference type="NCBI Taxonomy" id="37653"/>
    <lineage>
        <taxon>Eukaryota</taxon>
        <taxon>Metazoa</taxon>
        <taxon>Spiralia</taxon>
        <taxon>Lophotrochozoa</taxon>
        <taxon>Mollusca</taxon>
        <taxon>Cephalopoda</taxon>
        <taxon>Coleoidea</taxon>
        <taxon>Octopodiformes</taxon>
        <taxon>Octopoda</taxon>
        <taxon>Incirrata</taxon>
        <taxon>Octopodidae</taxon>
        <taxon>Octopus</taxon>
    </lineage>
</organism>
<evidence type="ECO:0000256" key="2">
    <source>
        <dbReference type="ARBA" id="ARBA00011039"/>
    </source>
</evidence>
<dbReference type="GO" id="GO:0030425">
    <property type="term" value="C:dendrite"/>
    <property type="evidence" value="ECO:0007669"/>
    <property type="project" value="TreeGrafter"/>
</dbReference>
<dbReference type="Pfam" id="PF00241">
    <property type="entry name" value="Cofilin_ADF"/>
    <property type="match status" value="1"/>
</dbReference>
<evidence type="ECO:0000256" key="5">
    <source>
        <dbReference type="ARBA" id="ARBA00023054"/>
    </source>
</evidence>
<dbReference type="PANTHER" id="PTHR10829:SF25">
    <property type="entry name" value="DREBRIN-LIKE PROTEIN"/>
    <property type="match status" value="1"/>
</dbReference>
<dbReference type="GO" id="GO:0030027">
    <property type="term" value="C:lamellipodium"/>
    <property type="evidence" value="ECO:0007669"/>
    <property type="project" value="TreeGrafter"/>
</dbReference>
<feature type="compositionally biased region" description="Basic and acidic residues" evidence="9">
    <location>
        <begin position="388"/>
        <end position="432"/>
    </location>
</feature>
<keyword evidence="6" id="KW-0009">Actin-binding</keyword>
<evidence type="ECO:0000313" key="11">
    <source>
        <dbReference type="EMBL" id="KOF82116.1"/>
    </source>
</evidence>
<feature type="compositionally biased region" description="Basic and acidic residues" evidence="9">
    <location>
        <begin position="334"/>
        <end position="380"/>
    </location>
</feature>
<feature type="compositionally biased region" description="Acidic residues" evidence="9">
    <location>
        <begin position="567"/>
        <end position="585"/>
    </location>
</feature>
<keyword evidence="5" id="KW-0175">Coiled coil</keyword>
<dbReference type="GO" id="GO:0030864">
    <property type="term" value="C:cortical actin cytoskeleton"/>
    <property type="evidence" value="ECO:0007669"/>
    <property type="project" value="TreeGrafter"/>
</dbReference>
<evidence type="ECO:0000256" key="9">
    <source>
        <dbReference type="SAM" id="MobiDB-lite"/>
    </source>
</evidence>
<dbReference type="GO" id="GO:0005884">
    <property type="term" value="C:actin filament"/>
    <property type="evidence" value="ECO:0007669"/>
    <property type="project" value="TreeGrafter"/>
</dbReference>
<reference evidence="11" key="1">
    <citation type="submission" date="2015-07" db="EMBL/GenBank/DDBJ databases">
        <title>MeaNS - Measles Nucleotide Surveillance Program.</title>
        <authorList>
            <person name="Tran T."/>
            <person name="Druce J."/>
        </authorList>
    </citation>
    <scope>NUCLEOTIDE SEQUENCE</scope>
    <source>
        <strain evidence="11">UCB-OBI-ISO-001</strain>
        <tissue evidence="11">Gonad</tissue>
    </source>
</reference>
<dbReference type="PROSITE" id="PS50002">
    <property type="entry name" value="SH3"/>
    <property type="match status" value="1"/>
</dbReference>
<dbReference type="InterPro" id="IPR029006">
    <property type="entry name" value="ADF-H/Gelsolin-like_dom_sf"/>
</dbReference>
<dbReference type="GO" id="GO:0098974">
    <property type="term" value="P:postsynaptic actin cytoskeleton organization"/>
    <property type="evidence" value="ECO:0007669"/>
    <property type="project" value="TreeGrafter"/>
</dbReference>
<feature type="compositionally biased region" description="Acidic residues" evidence="9">
    <location>
        <begin position="602"/>
        <end position="614"/>
    </location>
</feature>
<dbReference type="GO" id="GO:0048812">
    <property type="term" value="P:neuron projection morphogenesis"/>
    <property type="evidence" value="ECO:0007669"/>
    <property type="project" value="TreeGrafter"/>
</dbReference>
<dbReference type="STRING" id="37653.A0A0L8GYI9"/>
<dbReference type="EMBL" id="KQ419882">
    <property type="protein sequence ID" value="KOF82116.1"/>
    <property type="molecule type" value="Genomic_DNA"/>
</dbReference>
<keyword evidence="3 8" id="KW-0728">SH3 domain</keyword>
<evidence type="ECO:0000256" key="4">
    <source>
        <dbReference type="ARBA" id="ARBA00022490"/>
    </source>
</evidence>
<evidence type="ECO:0000259" key="10">
    <source>
        <dbReference type="PROSITE" id="PS50002"/>
    </source>
</evidence>
<dbReference type="OrthoDB" id="5971719at2759"/>
<dbReference type="Gene3D" id="2.30.30.40">
    <property type="entry name" value="SH3 Domains"/>
    <property type="match status" value="1"/>
</dbReference>
<evidence type="ECO:0000256" key="7">
    <source>
        <dbReference type="ARBA" id="ARBA00023212"/>
    </source>
</evidence>
<keyword evidence="7" id="KW-0206">Cytoskeleton</keyword>
<dbReference type="SUPFAM" id="SSF50044">
    <property type="entry name" value="SH3-domain"/>
    <property type="match status" value="1"/>
</dbReference>
<dbReference type="GO" id="GO:0030427">
    <property type="term" value="C:site of polarized growth"/>
    <property type="evidence" value="ECO:0007669"/>
    <property type="project" value="TreeGrafter"/>
</dbReference>
<feature type="compositionally biased region" description="Pro residues" evidence="9">
    <location>
        <begin position="482"/>
        <end position="496"/>
    </location>
</feature>
<name>A0A0L8GYI9_OCTBM</name>
<accession>A0A0L8GYI9</accession>
<feature type="compositionally biased region" description="Basic and acidic residues" evidence="9">
    <location>
        <begin position="447"/>
        <end position="457"/>
    </location>
</feature>
<evidence type="ECO:0000256" key="1">
    <source>
        <dbReference type="ARBA" id="ARBA00004245"/>
    </source>
</evidence>
<dbReference type="Gene3D" id="3.40.20.10">
    <property type="entry name" value="Severin"/>
    <property type="match status" value="1"/>
</dbReference>
<dbReference type="SUPFAM" id="SSF55753">
    <property type="entry name" value="Actin depolymerizing proteins"/>
    <property type="match status" value="1"/>
</dbReference>
<feature type="domain" description="SH3" evidence="10">
    <location>
        <begin position="619"/>
        <end position="677"/>
    </location>
</feature>
<dbReference type="InterPro" id="IPR002108">
    <property type="entry name" value="ADF-H"/>
</dbReference>
<dbReference type="InterPro" id="IPR001452">
    <property type="entry name" value="SH3_domain"/>
</dbReference>
<dbReference type="GO" id="GO:0014069">
    <property type="term" value="C:postsynaptic density"/>
    <property type="evidence" value="ECO:0007669"/>
    <property type="project" value="TreeGrafter"/>
</dbReference>
<comment type="subcellular location">
    <subcellularLocation>
        <location evidence="1">Cytoplasm</location>
        <location evidence="1">Cytoskeleton</location>
    </subcellularLocation>
</comment>
<protein>
    <recommendedName>
        <fullName evidence="10">SH3 domain-containing protein</fullName>
    </recommendedName>
</protein>
<dbReference type="GO" id="GO:0045211">
    <property type="term" value="C:postsynaptic membrane"/>
    <property type="evidence" value="ECO:0007669"/>
    <property type="project" value="TreeGrafter"/>
</dbReference>
<feature type="compositionally biased region" description="Low complexity" evidence="9">
    <location>
        <begin position="518"/>
        <end position="527"/>
    </location>
</feature>
<dbReference type="GO" id="GO:0030833">
    <property type="term" value="P:regulation of actin filament polymerization"/>
    <property type="evidence" value="ECO:0007669"/>
    <property type="project" value="TreeGrafter"/>
</dbReference>
<dbReference type="GO" id="GO:0045773">
    <property type="term" value="P:positive regulation of axon extension"/>
    <property type="evidence" value="ECO:0007669"/>
    <property type="project" value="TreeGrafter"/>
</dbReference>
<keyword evidence="4" id="KW-0963">Cytoplasm</keyword>
<proteinExistence type="inferred from homology"/>
<dbReference type="FunFam" id="2.30.30.40:FF:000046">
    <property type="entry name" value="Drebrin-like protein isoform B"/>
    <property type="match status" value="1"/>
</dbReference>
<evidence type="ECO:0000256" key="6">
    <source>
        <dbReference type="ARBA" id="ARBA00023203"/>
    </source>
</evidence>
<evidence type="ECO:0000256" key="3">
    <source>
        <dbReference type="ARBA" id="ARBA00022443"/>
    </source>
</evidence>
<dbReference type="PRINTS" id="PR00452">
    <property type="entry name" value="SH3DOMAIN"/>
</dbReference>
<gene>
    <name evidence="11" type="ORF">OCBIM_22025668mg</name>
</gene>
<dbReference type="InterPro" id="IPR036028">
    <property type="entry name" value="SH3-like_dom_sf"/>
</dbReference>
<dbReference type="PANTHER" id="PTHR10829">
    <property type="entry name" value="CORTACTIN AND DREBRIN"/>
    <property type="match status" value="1"/>
</dbReference>
<dbReference type="CDD" id="cd11960">
    <property type="entry name" value="SH3_Abp1_eu"/>
    <property type="match status" value="1"/>
</dbReference>
<dbReference type="GO" id="GO:0051015">
    <property type="term" value="F:actin filament binding"/>
    <property type="evidence" value="ECO:0007669"/>
    <property type="project" value="TreeGrafter"/>
</dbReference>
<evidence type="ECO:0000256" key="8">
    <source>
        <dbReference type="PROSITE-ProRule" id="PRU00192"/>
    </source>
</evidence>
<dbReference type="AlphaFoldDB" id="A0A0L8GYI9"/>
<dbReference type="SMART" id="SM00326">
    <property type="entry name" value="SH3"/>
    <property type="match status" value="1"/>
</dbReference>